<dbReference type="InterPro" id="IPR036390">
    <property type="entry name" value="WH_DNA-bd_sf"/>
</dbReference>
<comment type="similarity">
    <text evidence="2">Belongs to the Fur family.</text>
</comment>
<dbReference type="EMBL" id="BPTR01000001">
    <property type="protein sequence ID" value="GJG26973.1"/>
    <property type="molecule type" value="Genomic_DNA"/>
</dbReference>
<dbReference type="InterPro" id="IPR036388">
    <property type="entry name" value="WH-like_DNA-bd_sf"/>
</dbReference>
<dbReference type="PANTHER" id="PTHR33202">
    <property type="entry name" value="ZINC UPTAKE REGULATION PROTEIN"/>
    <property type="match status" value="1"/>
</dbReference>
<evidence type="ECO:0000313" key="14">
    <source>
        <dbReference type="Proteomes" id="UP000887043"/>
    </source>
</evidence>
<dbReference type="CDD" id="cd07153">
    <property type="entry name" value="Fur_like"/>
    <property type="match status" value="1"/>
</dbReference>
<comment type="subcellular location">
    <subcellularLocation>
        <location evidence="1">Cytoplasm</location>
    </subcellularLocation>
</comment>
<name>A0AA37HVV5_SEGBR</name>
<reference evidence="13" key="1">
    <citation type="submission" date="2021-08" db="EMBL/GenBank/DDBJ databases">
        <title>Prevotella lacticifex sp. nov., isolated from rumen of cow.</title>
        <authorList>
            <person name="Shinkai T."/>
            <person name="Ikeyama N."/>
            <person name="Kumagai M."/>
            <person name="Ohmori H."/>
            <person name="Sakamoto M."/>
            <person name="Ohkuma M."/>
            <person name="Mitsumori M."/>
        </authorList>
    </citation>
    <scope>NUCLEOTIDE SEQUENCE</scope>
    <source>
        <strain evidence="13">DSM 11371</strain>
    </source>
</reference>
<dbReference type="SUPFAM" id="SSF46785">
    <property type="entry name" value="Winged helix' DNA-binding domain"/>
    <property type="match status" value="1"/>
</dbReference>
<keyword evidence="7 12" id="KW-0479">Metal-binding</keyword>
<dbReference type="GO" id="GO:0003700">
    <property type="term" value="F:DNA-binding transcription factor activity"/>
    <property type="evidence" value="ECO:0007669"/>
    <property type="project" value="InterPro"/>
</dbReference>
<accession>A0AA37HVV5</accession>
<dbReference type="GO" id="GO:0008270">
    <property type="term" value="F:zinc ion binding"/>
    <property type="evidence" value="ECO:0007669"/>
    <property type="project" value="TreeGrafter"/>
</dbReference>
<proteinExistence type="inferred from homology"/>
<evidence type="ECO:0000256" key="8">
    <source>
        <dbReference type="ARBA" id="ARBA00022833"/>
    </source>
</evidence>
<dbReference type="GO" id="GO:0000976">
    <property type="term" value="F:transcription cis-regulatory region binding"/>
    <property type="evidence" value="ECO:0007669"/>
    <property type="project" value="TreeGrafter"/>
</dbReference>
<comment type="cofactor">
    <cofactor evidence="12">
        <name>Zn(2+)</name>
        <dbReference type="ChEBI" id="CHEBI:29105"/>
    </cofactor>
    <text evidence="12">Binds 1 zinc ion per subunit.</text>
</comment>
<feature type="binding site" evidence="12">
    <location>
        <position position="140"/>
    </location>
    <ligand>
        <name>Zn(2+)</name>
        <dbReference type="ChEBI" id="CHEBI:29105"/>
    </ligand>
</feature>
<dbReference type="GO" id="GO:0045892">
    <property type="term" value="P:negative regulation of DNA-templated transcription"/>
    <property type="evidence" value="ECO:0007669"/>
    <property type="project" value="TreeGrafter"/>
</dbReference>
<sequence length="168" mass="19686">MKENLVNKAREILDNYLVARGHRKTPERYNILEACYSLKGHFSLEDLGSLLEKRNFRVSRATLYNTMRLFVELRILTRHNLLDGTKYEVCDDRDDHVHQVCTVCGKVTEIYVPQITQAVHDAELKGFRKNGFTLYIYGVCVHCQAKFSKRILVDEEEKSKKPNKNEHR</sequence>
<dbReference type="Gene3D" id="1.10.10.10">
    <property type="entry name" value="Winged helix-like DNA-binding domain superfamily/Winged helix DNA-binding domain"/>
    <property type="match status" value="1"/>
</dbReference>
<evidence type="ECO:0000256" key="6">
    <source>
        <dbReference type="ARBA" id="ARBA00022491"/>
    </source>
</evidence>
<evidence type="ECO:0000313" key="13">
    <source>
        <dbReference type="EMBL" id="GJG26973.1"/>
    </source>
</evidence>
<dbReference type="GO" id="GO:1900376">
    <property type="term" value="P:regulation of secondary metabolite biosynthetic process"/>
    <property type="evidence" value="ECO:0007669"/>
    <property type="project" value="TreeGrafter"/>
</dbReference>
<evidence type="ECO:0000256" key="7">
    <source>
        <dbReference type="ARBA" id="ARBA00022723"/>
    </source>
</evidence>
<dbReference type="InterPro" id="IPR043135">
    <property type="entry name" value="Fur_C"/>
</dbReference>
<keyword evidence="6" id="KW-0678">Repressor</keyword>
<feature type="binding site" evidence="12">
    <location>
        <position position="104"/>
    </location>
    <ligand>
        <name>Zn(2+)</name>
        <dbReference type="ChEBI" id="CHEBI:29105"/>
    </ligand>
</feature>
<keyword evidence="9" id="KW-0805">Transcription regulation</keyword>
<dbReference type="AlphaFoldDB" id="A0AA37HVV5"/>
<dbReference type="PANTHER" id="PTHR33202:SF2">
    <property type="entry name" value="FERRIC UPTAKE REGULATION PROTEIN"/>
    <property type="match status" value="1"/>
</dbReference>
<dbReference type="Gene3D" id="3.30.1490.190">
    <property type="match status" value="1"/>
</dbReference>
<evidence type="ECO:0000256" key="2">
    <source>
        <dbReference type="ARBA" id="ARBA00007957"/>
    </source>
</evidence>
<feature type="binding site" evidence="12">
    <location>
        <position position="143"/>
    </location>
    <ligand>
        <name>Zn(2+)</name>
        <dbReference type="ChEBI" id="CHEBI:29105"/>
    </ligand>
</feature>
<dbReference type="Proteomes" id="UP000887043">
    <property type="component" value="Unassembled WGS sequence"/>
</dbReference>
<dbReference type="Pfam" id="PF01475">
    <property type="entry name" value="FUR"/>
    <property type="match status" value="1"/>
</dbReference>
<gene>
    <name evidence="13" type="ORF">PRRU23_06730</name>
</gene>
<evidence type="ECO:0000256" key="11">
    <source>
        <dbReference type="ARBA" id="ARBA00023163"/>
    </source>
</evidence>
<keyword evidence="11" id="KW-0804">Transcription</keyword>
<dbReference type="RefSeq" id="WP_006283260.1">
    <property type="nucleotide sequence ID" value="NZ_BPTR01000001.1"/>
</dbReference>
<keyword evidence="10" id="KW-0238">DNA-binding</keyword>
<evidence type="ECO:0000256" key="12">
    <source>
        <dbReference type="PIRSR" id="PIRSR602481-1"/>
    </source>
</evidence>
<comment type="subunit">
    <text evidence="3">Homodimer.</text>
</comment>
<evidence type="ECO:0000256" key="5">
    <source>
        <dbReference type="ARBA" id="ARBA00022490"/>
    </source>
</evidence>
<evidence type="ECO:0000256" key="9">
    <source>
        <dbReference type="ARBA" id="ARBA00023015"/>
    </source>
</evidence>
<organism evidence="13 14">
    <name type="scientific">Segatella bryantii</name>
    <name type="common">Prevotella bryantii</name>
    <dbReference type="NCBI Taxonomy" id="77095"/>
    <lineage>
        <taxon>Bacteria</taxon>
        <taxon>Pseudomonadati</taxon>
        <taxon>Bacteroidota</taxon>
        <taxon>Bacteroidia</taxon>
        <taxon>Bacteroidales</taxon>
        <taxon>Prevotellaceae</taxon>
        <taxon>Segatella</taxon>
    </lineage>
</organism>
<keyword evidence="8 12" id="KW-0862">Zinc</keyword>
<dbReference type="GO" id="GO:0005829">
    <property type="term" value="C:cytosol"/>
    <property type="evidence" value="ECO:0007669"/>
    <property type="project" value="TreeGrafter"/>
</dbReference>
<evidence type="ECO:0000256" key="1">
    <source>
        <dbReference type="ARBA" id="ARBA00004496"/>
    </source>
</evidence>
<evidence type="ECO:0000256" key="10">
    <source>
        <dbReference type="ARBA" id="ARBA00023125"/>
    </source>
</evidence>
<dbReference type="InterPro" id="IPR002481">
    <property type="entry name" value="FUR"/>
</dbReference>
<feature type="binding site" evidence="12">
    <location>
        <position position="101"/>
    </location>
    <ligand>
        <name>Zn(2+)</name>
        <dbReference type="ChEBI" id="CHEBI:29105"/>
    </ligand>
</feature>
<keyword evidence="5" id="KW-0963">Cytoplasm</keyword>
<protein>
    <recommendedName>
        <fullName evidence="4">Ferric uptake regulation protein</fullName>
    </recommendedName>
</protein>
<evidence type="ECO:0000256" key="3">
    <source>
        <dbReference type="ARBA" id="ARBA00011738"/>
    </source>
</evidence>
<evidence type="ECO:0000256" key="4">
    <source>
        <dbReference type="ARBA" id="ARBA00020910"/>
    </source>
</evidence>
<comment type="caution">
    <text evidence="13">The sequence shown here is derived from an EMBL/GenBank/DDBJ whole genome shotgun (WGS) entry which is preliminary data.</text>
</comment>